<evidence type="ECO:0000256" key="6">
    <source>
        <dbReference type="ARBA" id="ARBA00023163"/>
    </source>
</evidence>
<dbReference type="GO" id="GO:0016987">
    <property type="term" value="F:sigma factor activity"/>
    <property type="evidence" value="ECO:0007669"/>
    <property type="project" value="UniProtKB-KW"/>
</dbReference>
<feature type="domain" description="RNA polymerase sigma-70" evidence="9">
    <location>
        <begin position="584"/>
        <end position="610"/>
    </location>
</feature>
<dbReference type="Pfam" id="PF04545">
    <property type="entry name" value="Sigma70_r4"/>
    <property type="match status" value="1"/>
</dbReference>
<protein>
    <submittedName>
        <fullName evidence="10">RNA polymerase sigma factor RpoD</fullName>
    </submittedName>
</protein>
<dbReference type="Pfam" id="PF03979">
    <property type="entry name" value="Sigma70_r1_1"/>
    <property type="match status" value="1"/>
</dbReference>
<dbReference type="GO" id="GO:0003677">
    <property type="term" value="F:DNA binding"/>
    <property type="evidence" value="ECO:0007669"/>
    <property type="project" value="UniProtKB-KW"/>
</dbReference>
<feature type="domain" description="RNA polymerase sigma-70" evidence="8">
    <location>
        <begin position="415"/>
        <end position="428"/>
    </location>
</feature>
<evidence type="ECO:0000256" key="4">
    <source>
        <dbReference type="ARBA" id="ARBA00023082"/>
    </source>
</evidence>
<dbReference type="InterPro" id="IPR050239">
    <property type="entry name" value="Sigma-70_RNA_pol_init_factors"/>
</dbReference>
<evidence type="ECO:0000256" key="5">
    <source>
        <dbReference type="ARBA" id="ARBA00023125"/>
    </source>
</evidence>
<dbReference type="InterPro" id="IPR007624">
    <property type="entry name" value="RNA_pol_sigma70_r3"/>
</dbReference>
<dbReference type="FunFam" id="1.10.601.10:FF:000002">
    <property type="entry name" value="RNA polymerase sigma factor RpoD"/>
    <property type="match status" value="1"/>
</dbReference>
<dbReference type="Pfam" id="PF04542">
    <property type="entry name" value="Sigma70_r2"/>
    <property type="match status" value="1"/>
</dbReference>
<dbReference type="InterPro" id="IPR014284">
    <property type="entry name" value="RNA_pol_sigma-70_dom"/>
</dbReference>
<reference evidence="10" key="1">
    <citation type="submission" date="2018-06" db="EMBL/GenBank/DDBJ databases">
        <authorList>
            <person name="Zhirakovskaya E."/>
        </authorList>
    </citation>
    <scope>NUCLEOTIDE SEQUENCE</scope>
</reference>
<evidence type="ECO:0000256" key="7">
    <source>
        <dbReference type="SAM" id="MobiDB-lite"/>
    </source>
</evidence>
<feature type="region of interest" description="Disordered" evidence="7">
    <location>
        <begin position="1"/>
        <end position="37"/>
    </location>
</feature>
<comment type="similarity">
    <text evidence="1">Belongs to the sigma-70 factor family.</text>
</comment>
<organism evidence="10">
    <name type="scientific">hydrothermal vent metagenome</name>
    <dbReference type="NCBI Taxonomy" id="652676"/>
    <lineage>
        <taxon>unclassified sequences</taxon>
        <taxon>metagenomes</taxon>
        <taxon>ecological metagenomes</taxon>
    </lineage>
</organism>
<dbReference type="Pfam" id="PF04546">
    <property type="entry name" value="Sigma70_ner"/>
    <property type="match status" value="1"/>
</dbReference>
<dbReference type="PANTHER" id="PTHR30603">
    <property type="entry name" value="RNA POLYMERASE SIGMA FACTOR RPO"/>
    <property type="match status" value="1"/>
</dbReference>
<feature type="compositionally biased region" description="Basic and acidic residues" evidence="7">
    <location>
        <begin position="1"/>
        <end position="13"/>
    </location>
</feature>
<dbReference type="Gene3D" id="1.10.220.120">
    <property type="entry name" value="Sigma-70 factor, region 1.1"/>
    <property type="match status" value="1"/>
</dbReference>
<dbReference type="PRINTS" id="PR00046">
    <property type="entry name" value="SIGMA70FCT"/>
</dbReference>
<dbReference type="PROSITE" id="PS00715">
    <property type="entry name" value="SIGMA70_1"/>
    <property type="match status" value="1"/>
</dbReference>
<gene>
    <name evidence="10" type="ORF">MNBD_GAMMA11-588</name>
</gene>
<dbReference type="HAMAP" id="MF_00963">
    <property type="entry name" value="Sigma70_RpoD_SigA"/>
    <property type="match status" value="1"/>
</dbReference>
<dbReference type="SUPFAM" id="SSF88659">
    <property type="entry name" value="Sigma3 and sigma4 domains of RNA polymerase sigma factors"/>
    <property type="match status" value="2"/>
</dbReference>
<dbReference type="InterPro" id="IPR000943">
    <property type="entry name" value="RNA_pol_sigma70"/>
</dbReference>
<dbReference type="InterPro" id="IPR012760">
    <property type="entry name" value="RNA_pol_sigma_RpoD_C"/>
</dbReference>
<dbReference type="GO" id="GO:0006352">
    <property type="term" value="P:DNA-templated transcription initiation"/>
    <property type="evidence" value="ECO:0007669"/>
    <property type="project" value="InterPro"/>
</dbReference>
<dbReference type="InterPro" id="IPR007127">
    <property type="entry name" value="RNA_pol_sigma_70_r1_1"/>
</dbReference>
<keyword evidence="4" id="KW-0731">Sigma factor</keyword>
<dbReference type="InterPro" id="IPR007630">
    <property type="entry name" value="RNA_pol_sigma70_r4"/>
</dbReference>
<evidence type="ECO:0000259" key="8">
    <source>
        <dbReference type="PROSITE" id="PS00715"/>
    </source>
</evidence>
<dbReference type="Pfam" id="PF04539">
    <property type="entry name" value="Sigma70_r3"/>
    <property type="match status" value="1"/>
</dbReference>
<dbReference type="FunFam" id="1.10.10.10:FF:000004">
    <property type="entry name" value="RNA polymerase sigma factor SigA"/>
    <property type="match status" value="1"/>
</dbReference>
<dbReference type="Gene3D" id="1.10.10.10">
    <property type="entry name" value="Winged helix-like DNA-binding domain superfamily/Winged helix DNA-binding domain"/>
    <property type="match status" value="2"/>
</dbReference>
<dbReference type="InterPro" id="IPR007631">
    <property type="entry name" value="RNA_pol_sigma_70_non-ess"/>
</dbReference>
<evidence type="ECO:0000259" key="9">
    <source>
        <dbReference type="PROSITE" id="PS00716"/>
    </source>
</evidence>
<dbReference type="CDD" id="cd06171">
    <property type="entry name" value="Sigma70_r4"/>
    <property type="match status" value="1"/>
</dbReference>
<evidence type="ECO:0000256" key="1">
    <source>
        <dbReference type="ARBA" id="ARBA00007788"/>
    </source>
</evidence>
<dbReference type="NCBIfam" id="TIGR02937">
    <property type="entry name" value="sigma70-ECF"/>
    <property type="match status" value="1"/>
</dbReference>
<feature type="compositionally biased region" description="Polar residues" evidence="7">
    <location>
        <begin position="25"/>
        <end position="37"/>
    </location>
</feature>
<dbReference type="SUPFAM" id="SSF88946">
    <property type="entry name" value="Sigma2 domain of RNA polymerase sigma factors"/>
    <property type="match status" value="1"/>
</dbReference>
<evidence type="ECO:0000256" key="2">
    <source>
        <dbReference type="ARBA" id="ARBA00022490"/>
    </source>
</evidence>
<dbReference type="InterPro" id="IPR013324">
    <property type="entry name" value="RNA_pol_sigma_r3/r4-like"/>
</dbReference>
<dbReference type="AlphaFoldDB" id="A0A3B0XGK7"/>
<dbReference type="InterPro" id="IPR013325">
    <property type="entry name" value="RNA_pol_sigma_r2"/>
</dbReference>
<dbReference type="InterPro" id="IPR036388">
    <property type="entry name" value="WH-like_DNA-bd_sf"/>
</dbReference>
<dbReference type="Pfam" id="PF00140">
    <property type="entry name" value="Sigma70_r1_2"/>
    <property type="match status" value="1"/>
</dbReference>
<accession>A0A3B0XGK7</accession>
<dbReference type="NCBIfam" id="NF004208">
    <property type="entry name" value="PRK05658.1"/>
    <property type="match status" value="1"/>
</dbReference>
<keyword evidence="2" id="KW-0963">Cytoplasm</keyword>
<dbReference type="InterPro" id="IPR028630">
    <property type="entry name" value="Sigma70_RpoD"/>
</dbReference>
<dbReference type="FunFam" id="1.10.10.10:FF:000002">
    <property type="entry name" value="RNA polymerase sigma factor SigA"/>
    <property type="match status" value="1"/>
</dbReference>
<sequence length="628" mass="71656">MSKKEQQSEEKQPENSVPDQEENAQEGTGTEGSNSKQSLLKQLIAKGKEQGYLTYAEVNDHLPQEIVDPEQVEDIINMINDMGITVHETAPDTESLVLTDANATDDTVAEEAAAALASIENEFGRTTDPVRMYMREMGSVELLTREGEILIAKRIEEGLKQVMIALATNPRSVQQVLRTYELITAEEARLTDLISGFRSDDSDEIAQPASGPATDRDDDEVVVDTGPDPERARAQFLLLEKAHKKATAALEKNNRKTSAKARLEMSEIFMELKFLPVIIIAMTKELRSTIERVRTHERHILNMCVNKAHMPRKAFIQSFPENETNQKWIDQYLKDHEYSEALKSFSPEIKQTQLKLTLLERTYGLNITDIKEINRKMSIGEAKARRAKKEMVEANLRLVISIAKKYTNRGLQFLDLIQEGNIGLMKAVDKFEYRRGYKFSTYATWWIRQAITRSIADQARTIRIPVHMIETINKLNRIFRQMLQEKGREPTPEELAEKMEMPEDKVRKVLKIAKEPISMETPIGDDEDSNLGDFIEDINIMSPVDSATGESLRESTKDILSTLTPREAKVLRMRFGINMNTDHTLEEVGKQFDVTRERIRQIEAKALRKLRHPSRAEHLRTFIGEDSS</sequence>
<dbReference type="EMBL" id="UOFG01000286">
    <property type="protein sequence ID" value="VAW66791.1"/>
    <property type="molecule type" value="Genomic_DNA"/>
</dbReference>
<dbReference type="PANTHER" id="PTHR30603:SF60">
    <property type="entry name" value="RNA POLYMERASE SIGMA FACTOR RPOD"/>
    <property type="match status" value="1"/>
</dbReference>
<dbReference type="PROSITE" id="PS00716">
    <property type="entry name" value="SIGMA70_2"/>
    <property type="match status" value="1"/>
</dbReference>
<dbReference type="InterPro" id="IPR009042">
    <property type="entry name" value="RNA_pol_sigma70_r1_2"/>
</dbReference>
<dbReference type="Gene3D" id="1.10.601.10">
    <property type="entry name" value="RNA Polymerase Primary Sigma Factor"/>
    <property type="match status" value="1"/>
</dbReference>
<proteinExistence type="inferred from homology"/>
<dbReference type="FunFam" id="1.10.220.120:FF:000001">
    <property type="entry name" value="RNA polymerase sigma factor RpoD"/>
    <property type="match status" value="1"/>
</dbReference>
<evidence type="ECO:0000256" key="3">
    <source>
        <dbReference type="ARBA" id="ARBA00023015"/>
    </source>
</evidence>
<dbReference type="NCBIfam" id="TIGR02393">
    <property type="entry name" value="RpoD_Cterm"/>
    <property type="match status" value="1"/>
</dbReference>
<keyword evidence="5" id="KW-0238">DNA-binding</keyword>
<feature type="region of interest" description="Disordered" evidence="7">
    <location>
        <begin position="199"/>
        <end position="226"/>
    </location>
</feature>
<dbReference type="InterPro" id="IPR007627">
    <property type="entry name" value="RNA_pol_sigma70_r2"/>
</dbReference>
<name>A0A3B0XGK7_9ZZZZ</name>
<evidence type="ECO:0000313" key="10">
    <source>
        <dbReference type="EMBL" id="VAW66791.1"/>
    </source>
</evidence>
<keyword evidence="3" id="KW-0805">Transcription regulation</keyword>
<keyword evidence="6" id="KW-0804">Transcription</keyword>
<dbReference type="InterPro" id="IPR042189">
    <property type="entry name" value="RNA_pol_sigma_70_r1_1_sf"/>
</dbReference>